<name>A0A6P4ZRF9_BRABE</name>
<protein>
    <submittedName>
        <fullName evidence="2">Uncharacterized protein LOC109481326</fullName>
    </submittedName>
</protein>
<organism evidence="1 2">
    <name type="scientific">Branchiostoma belcheri</name>
    <name type="common">Amphioxus</name>
    <dbReference type="NCBI Taxonomy" id="7741"/>
    <lineage>
        <taxon>Eukaryota</taxon>
        <taxon>Metazoa</taxon>
        <taxon>Chordata</taxon>
        <taxon>Cephalochordata</taxon>
        <taxon>Leptocardii</taxon>
        <taxon>Amphioxiformes</taxon>
        <taxon>Branchiostomatidae</taxon>
        <taxon>Branchiostoma</taxon>
    </lineage>
</organism>
<dbReference type="RefSeq" id="XP_019639418.1">
    <property type="nucleotide sequence ID" value="XM_019783859.1"/>
</dbReference>
<sequence>MITYVVRSSYDHHTIVIRSPYDLHTITVRSSYDHREAVKCYTCVGLGGPEIKHSTPCHYNYALLGMQDCPDGYNFCYILQSTPSDSSIPHAVDRGCAKEAKSSYCVNKDSARHCYSWCFGDGCNTATGIKPATLSTTIGFIVAVICVWIRA</sequence>
<dbReference type="AlphaFoldDB" id="A0A6P4ZRF9"/>
<dbReference type="OrthoDB" id="10008739at2759"/>
<reference evidence="2" key="1">
    <citation type="submission" date="2025-08" db="UniProtKB">
        <authorList>
            <consortium name="RefSeq"/>
        </authorList>
    </citation>
    <scope>IDENTIFICATION</scope>
    <source>
        <tissue evidence="2">Gonad</tissue>
    </source>
</reference>
<accession>A0A6P4ZRF9</accession>
<dbReference type="Proteomes" id="UP000515135">
    <property type="component" value="Unplaced"/>
</dbReference>
<dbReference type="GeneID" id="109481326"/>
<evidence type="ECO:0000313" key="1">
    <source>
        <dbReference type="Proteomes" id="UP000515135"/>
    </source>
</evidence>
<dbReference type="SUPFAM" id="SSF57302">
    <property type="entry name" value="Snake toxin-like"/>
    <property type="match status" value="1"/>
</dbReference>
<gene>
    <name evidence="2" type="primary">LOC109481326</name>
</gene>
<proteinExistence type="predicted"/>
<keyword evidence="1" id="KW-1185">Reference proteome</keyword>
<dbReference type="InterPro" id="IPR045860">
    <property type="entry name" value="Snake_toxin-like_sf"/>
</dbReference>
<evidence type="ECO:0000313" key="2">
    <source>
        <dbReference type="RefSeq" id="XP_019639418.1"/>
    </source>
</evidence>
<dbReference type="KEGG" id="bbel:109481326"/>